<dbReference type="RefSeq" id="WP_086787905.1">
    <property type="nucleotide sequence ID" value="NZ_JAGIOO010000001.1"/>
</dbReference>
<proteinExistence type="predicted"/>
<dbReference type="InterPro" id="IPR005149">
    <property type="entry name" value="Tscrpt_reg_PadR_N"/>
</dbReference>
<keyword evidence="4" id="KW-0238">DNA-binding</keyword>
<dbReference type="Gene3D" id="1.10.10.10">
    <property type="entry name" value="Winged helix-like DNA-binding domain superfamily/Winged helix DNA-binding domain"/>
    <property type="match status" value="1"/>
</dbReference>
<dbReference type="InterPro" id="IPR036390">
    <property type="entry name" value="WH_DNA-bd_sf"/>
</dbReference>
<dbReference type="Pfam" id="PF03551">
    <property type="entry name" value="PadR"/>
    <property type="match status" value="1"/>
</dbReference>
<keyword evidence="5" id="KW-1185">Reference proteome</keyword>
<evidence type="ECO:0000259" key="3">
    <source>
        <dbReference type="Pfam" id="PF10400"/>
    </source>
</evidence>
<feature type="region of interest" description="Disordered" evidence="1">
    <location>
        <begin position="171"/>
        <end position="204"/>
    </location>
</feature>
<accession>A0ABS5ANH0</accession>
<sequence length="204" mass="22445">MSIRQALLALLQQGPKYGFQLRAEFETRTGSTWPLNIGQVYTTLGRLERDDLVEPAGQDAEGHIYYRLTHGGRGEVQRWLQSPVDRGAPARDELAIKIALAAALPGVDARAIVRVQRLHTLRVLQNYTRLKAQASADDDLAWLLVLDSLVFQAEAEVRWLEQCEQRLARRAAAEEPKVAPPAPPAAAPVAVEEPQQAESGRVGG</sequence>
<dbReference type="GO" id="GO:0003677">
    <property type="term" value="F:DNA binding"/>
    <property type="evidence" value="ECO:0007669"/>
    <property type="project" value="UniProtKB-KW"/>
</dbReference>
<dbReference type="EMBL" id="JAGIOO010000001">
    <property type="protein sequence ID" value="MBP2477782.1"/>
    <property type="molecule type" value="Genomic_DNA"/>
</dbReference>
<feature type="compositionally biased region" description="Low complexity" evidence="1">
    <location>
        <begin position="187"/>
        <end position="198"/>
    </location>
</feature>
<feature type="domain" description="Transcription regulator PadR C-terminal" evidence="3">
    <location>
        <begin position="91"/>
        <end position="167"/>
    </location>
</feature>
<comment type="caution">
    <text evidence="4">The sequence shown here is derived from an EMBL/GenBank/DDBJ whole genome shotgun (WGS) entry which is preliminary data.</text>
</comment>
<dbReference type="PANTHER" id="PTHR43252">
    <property type="entry name" value="TRANSCRIPTIONAL REGULATOR YQJI"/>
    <property type="match status" value="1"/>
</dbReference>
<evidence type="ECO:0000259" key="2">
    <source>
        <dbReference type="Pfam" id="PF03551"/>
    </source>
</evidence>
<dbReference type="SUPFAM" id="SSF46785">
    <property type="entry name" value="Winged helix' DNA-binding domain"/>
    <property type="match status" value="1"/>
</dbReference>
<dbReference type="Proteomes" id="UP001519363">
    <property type="component" value="Unassembled WGS sequence"/>
</dbReference>
<dbReference type="PANTHER" id="PTHR43252:SF6">
    <property type="entry name" value="NEGATIVE TRANSCRIPTION REGULATOR PADR"/>
    <property type="match status" value="1"/>
</dbReference>
<dbReference type="InterPro" id="IPR018309">
    <property type="entry name" value="Tscrpt_reg_PadR_C"/>
</dbReference>
<reference evidence="4 5" key="1">
    <citation type="submission" date="2021-03" db="EMBL/GenBank/DDBJ databases">
        <title>Sequencing the genomes of 1000 actinobacteria strains.</title>
        <authorList>
            <person name="Klenk H.-P."/>
        </authorList>
    </citation>
    <scope>NUCLEOTIDE SEQUENCE [LARGE SCALE GENOMIC DNA]</scope>
    <source>
        <strain evidence="4 5">DSM 44580</strain>
    </source>
</reference>
<evidence type="ECO:0000256" key="1">
    <source>
        <dbReference type="SAM" id="MobiDB-lite"/>
    </source>
</evidence>
<feature type="domain" description="Transcription regulator PadR N-terminal" evidence="2">
    <location>
        <begin position="7"/>
        <end position="77"/>
    </location>
</feature>
<gene>
    <name evidence="4" type="ORF">JOF53_006654</name>
</gene>
<dbReference type="InterPro" id="IPR036388">
    <property type="entry name" value="WH-like_DNA-bd_sf"/>
</dbReference>
<evidence type="ECO:0000313" key="4">
    <source>
        <dbReference type="EMBL" id="MBP2477782.1"/>
    </source>
</evidence>
<dbReference type="Pfam" id="PF10400">
    <property type="entry name" value="Vir_act_alpha_C"/>
    <property type="match status" value="1"/>
</dbReference>
<protein>
    <submittedName>
        <fullName evidence="4">DNA-binding PadR family transcriptional regulator</fullName>
    </submittedName>
</protein>
<evidence type="ECO:0000313" key="5">
    <source>
        <dbReference type="Proteomes" id="UP001519363"/>
    </source>
</evidence>
<organism evidence="4 5">
    <name type="scientific">Crossiella equi</name>
    <dbReference type="NCBI Taxonomy" id="130796"/>
    <lineage>
        <taxon>Bacteria</taxon>
        <taxon>Bacillati</taxon>
        <taxon>Actinomycetota</taxon>
        <taxon>Actinomycetes</taxon>
        <taxon>Pseudonocardiales</taxon>
        <taxon>Pseudonocardiaceae</taxon>
        <taxon>Crossiella</taxon>
    </lineage>
</organism>
<name>A0ABS5ANH0_9PSEU</name>